<dbReference type="EMBL" id="BLXT01000924">
    <property type="protein sequence ID" value="GFN81381.1"/>
    <property type="molecule type" value="Genomic_DNA"/>
</dbReference>
<dbReference type="AlphaFoldDB" id="A0AAV3YGN3"/>
<evidence type="ECO:0000313" key="2">
    <source>
        <dbReference type="EMBL" id="GFN81381.1"/>
    </source>
</evidence>
<comment type="caution">
    <text evidence="2">The sequence shown here is derived from an EMBL/GenBank/DDBJ whole genome shotgun (WGS) entry which is preliminary data.</text>
</comment>
<evidence type="ECO:0000256" key="1">
    <source>
        <dbReference type="SAM" id="MobiDB-lite"/>
    </source>
</evidence>
<evidence type="ECO:0000313" key="3">
    <source>
        <dbReference type="Proteomes" id="UP000735302"/>
    </source>
</evidence>
<feature type="region of interest" description="Disordered" evidence="1">
    <location>
        <begin position="1"/>
        <end position="102"/>
    </location>
</feature>
<name>A0AAV3YGN3_9GAST</name>
<dbReference type="Proteomes" id="UP000735302">
    <property type="component" value="Unassembled WGS sequence"/>
</dbReference>
<feature type="compositionally biased region" description="Acidic residues" evidence="1">
    <location>
        <begin position="24"/>
        <end position="33"/>
    </location>
</feature>
<keyword evidence="3" id="KW-1185">Reference proteome</keyword>
<accession>A0AAV3YGN3</accession>
<reference evidence="2 3" key="1">
    <citation type="journal article" date="2021" name="Elife">
        <title>Chloroplast acquisition without the gene transfer in kleptoplastic sea slugs, Plakobranchus ocellatus.</title>
        <authorList>
            <person name="Maeda T."/>
            <person name="Takahashi S."/>
            <person name="Yoshida T."/>
            <person name="Shimamura S."/>
            <person name="Takaki Y."/>
            <person name="Nagai Y."/>
            <person name="Toyoda A."/>
            <person name="Suzuki Y."/>
            <person name="Arimoto A."/>
            <person name="Ishii H."/>
            <person name="Satoh N."/>
            <person name="Nishiyama T."/>
            <person name="Hasebe M."/>
            <person name="Maruyama T."/>
            <person name="Minagawa J."/>
            <person name="Obokata J."/>
            <person name="Shigenobu S."/>
        </authorList>
    </citation>
    <scope>NUCLEOTIDE SEQUENCE [LARGE SCALE GENOMIC DNA]</scope>
</reference>
<sequence length="125" mass="13179">MCYCYVPPNRDDLTPKIASKAYDDNDDKDDDDDSKGALDNDPALTSAGTLLSRVRAPLTASLPDGVPESLRWDCRASPQQGDLRLSGPLSGQGAGGGARPLDRRIPADIQADSLATVPPACGVKR</sequence>
<organism evidence="2 3">
    <name type="scientific">Plakobranchus ocellatus</name>
    <dbReference type="NCBI Taxonomy" id="259542"/>
    <lineage>
        <taxon>Eukaryota</taxon>
        <taxon>Metazoa</taxon>
        <taxon>Spiralia</taxon>
        <taxon>Lophotrochozoa</taxon>
        <taxon>Mollusca</taxon>
        <taxon>Gastropoda</taxon>
        <taxon>Heterobranchia</taxon>
        <taxon>Euthyneura</taxon>
        <taxon>Panpulmonata</taxon>
        <taxon>Sacoglossa</taxon>
        <taxon>Placobranchoidea</taxon>
        <taxon>Plakobranchidae</taxon>
        <taxon>Plakobranchus</taxon>
    </lineage>
</organism>
<proteinExistence type="predicted"/>
<protein>
    <submittedName>
        <fullName evidence="2">Uncharacterized protein</fullName>
    </submittedName>
</protein>
<gene>
    <name evidence="2" type="ORF">PoB_000788700</name>
</gene>